<dbReference type="InterPro" id="IPR027417">
    <property type="entry name" value="P-loop_NTPase"/>
</dbReference>
<evidence type="ECO:0000256" key="5">
    <source>
        <dbReference type="ARBA" id="ARBA00022519"/>
    </source>
</evidence>
<dbReference type="GO" id="GO:0015833">
    <property type="term" value="P:peptide transport"/>
    <property type="evidence" value="ECO:0007669"/>
    <property type="project" value="InterPro"/>
</dbReference>
<dbReference type="InterPro" id="IPR003593">
    <property type="entry name" value="AAA+_ATPase"/>
</dbReference>
<protein>
    <submittedName>
        <fullName evidence="10">Peptide ABC transporter ATP-binding protein</fullName>
    </submittedName>
</protein>
<sequence length="335" mass="37531">MLLDVRNLTITGDSDHGPIDVIDRVSFSVAEGEVHSLVGESGSGKSLIASAIMGFLDPRWTVRADRLWFDGKDLLSMPAAERRRIIGVDIAMIFQDPRSYLDPNDTVEAQLGEAILDSDLSSKHWWSRRKERRNKVIKLLHRVGIKEHQAVMESFPFELSEGAAQKIMIASAIAHRPRLLIADEPTTAMEPSTRQQIYRLLGRFHASHKMSILLMSQDMGTIMPESERLTLLYSGQIMESGPAQALLKEPFHPYTEALTSTSLYQQSRCEPKTHLPTLTGASPPMQHLPIGCRLGPRCPNARRKCVTTPQTRKLRSHFYACHYPLNSAAKVQGND</sequence>
<feature type="domain" description="ABC transporter" evidence="9">
    <location>
        <begin position="3"/>
        <end position="259"/>
    </location>
</feature>
<dbReference type="CDD" id="cd03257">
    <property type="entry name" value="ABC_NikE_OppD_transporters"/>
    <property type="match status" value="1"/>
</dbReference>
<evidence type="ECO:0000256" key="1">
    <source>
        <dbReference type="ARBA" id="ARBA00004417"/>
    </source>
</evidence>
<dbReference type="Proteomes" id="UP000287823">
    <property type="component" value="Unassembled WGS sequence"/>
</dbReference>
<dbReference type="GO" id="GO:0005886">
    <property type="term" value="C:plasma membrane"/>
    <property type="evidence" value="ECO:0007669"/>
    <property type="project" value="UniProtKB-SubCell"/>
</dbReference>
<evidence type="ECO:0000313" key="10">
    <source>
        <dbReference type="EMBL" id="RUO34760.1"/>
    </source>
</evidence>
<dbReference type="Pfam" id="PF08352">
    <property type="entry name" value="oligo_HPY"/>
    <property type="match status" value="1"/>
</dbReference>
<evidence type="ECO:0000259" key="9">
    <source>
        <dbReference type="PROSITE" id="PS50893"/>
    </source>
</evidence>
<accession>A0A432WLS3</accession>
<keyword evidence="7 10" id="KW-0067">ATP-binding</keyword>
<comment type="subcellular location">
    <subcellularLocation>
        <location evidence="1">Cell inner membrane</location>
        <topology evidence="1">Peripheral membrane protein</topology>
    </subcellularLocation>
</comment>
<keyword evidence="11" id="KW-1185">Reference proteome</keyword>
<keyword evidence="3" id="KW-0813">Transport</keyword>
<organism evidence="10 11">
    <name type="scientific">Aliidiomarina soli</name>
    <dbReference type="NCBI Taxonomy" id="1928574"/>
    <lineage>
        <taxon>Bacteria</taxon>
        <taxon>Pseudomonadati</taxon>
        <taxon>Pseudomonadota</taxon>
        <taxon>Gammaproteobacteria</taxon>
        <taxon>Alteromonadales</taxon>
        <taxon>Idiomarinaceae</taxon>
        <taxon>Aliidiomarina</taxon>
    </lineage>
</organism>
<dbReference type="EMBL" id="PIPO01000001">
    <property type="protein sequence ID" value="RUO34760.1"/>
    <property type="molecule type" value="Genomic_DNA"/>
</dbReference>
<dbReference type="InterPro" id="IPR050388">
    <property type="entry name" value="ABC_Ni/Peptide_Import"/>
</dbReference>
<proteinExistence type="inferred from homology"/>
<dbReference type="Pfam" id="PF00005">
    <property type="entry name" value="ABC_tran"/>
    <property type="match status" value="1"/>
</dbReference>
<evidence type="ECO:0000256" key="8">
    <source>
        <dbReference type="ARBA" id="ARBA00023136"/>
    </source>
</evidence>
<keyword evidence="6" id="KW-0547">Nucleotide-binding</keyword>
<dbReference type="RefSeq" id="WP_126797807.1">
    <property type="nucleotide sequence ID" value="NZ_PIPO01000001.1"/>
</dbReference>
<evidence type="ECO:0000256" key="3">
    <source>
        <dbReference type="ARBA" id="ARBA00022448"/>
    </source>
</evidence>
<dbReference type="InterPro" id="IPR013563">
    <property type="entry name" value="Oligopep_ABC_C"/>
</dbReference>
<dbReference type="GO" id="GO:0016887">
    <property type="term" value="F:ATP hydrolysis activity"/>
    <property type="evidence" value="ECO:0007669"/>
    <property type="project" value="InterPro"/>
</dbReference>
<dbReference type="SMART" id="SM00382">
    <property type="entry name" value="AAA"/>
    <property type="match status" value="1"/>
</dbReference>
<keyword evidence="8" id="KW-0472">Membrane</keyword>
<dbReference type="PANTHER" id="PTHR43297:SF4">
    <property type="entry name" value="PUTRESCINE EXPORT SYSTEM ATP-BINDING PROTEIN SAPD"/>
    <property type="match status" value="1"/>
</dbReference>
<comment type="caution">
    <text evidence="10">The sequence shown here is derived from an EMBL/GenBank/DDBJ whole genome shotgun (WGS) entry which is preliminary data.</text>
</comment>
<gene>
    <name evidence="10" type="ORF">CWE14_01825</name>
</gene>
<dbReference type="Gene3D" id="3.40.50.300">
    <property type="entry name" value="P-loop containing nucleotide triphosphate hydrolases"/>
    <property type="match status" value="1"/>
</dbReference>
<dbReference type="PROSITE" id="PS50893">
    <property type="entry name" value="ABC_TRANSPORTER_2"/>
    <property type="match status" value="1"/>
</dbReference>
<keyword evidence="4" id="KW-1003">Cell membrane</keyword>
<evidence type="ECO:0000256" key="2">
    <source>
        <dbReference type="ARBA" id="ARBA00005417"/>
    </source>
</evidence>
<evidence type="ECO:0000256" key="6">
    <source>
        <dbReference type="ARBA" id="ARBA00022741"/>
    </source>
</evidence>
<reference evidence="10 11" key="1">
    <citation type="journal article" date="2011" name="Front. Microbiol.">
        <title>Genomic signatures of strain selection and enhancement in Bacillus atrophaeus var. globigii, a historical biowarfare simulant.</title>
        <authorList>
            <person name="Gibbons H.S."/>
            <person name="Broomall S.M."/>
            <person name="McNew L.A."/>
            <person name="Daligault H."/>
            <person name="Chapman C."/>
            <person name="Bruce D."/>
            <person name="Karavis M."/>
            <person name="Krepps M."/>
            <person name="McGregor P.A."/>
            <person name="Hong C."/>
            <person name="Park K.H."/>
            <person name="Akmal A."/>
            <person name="Feldman A."/>
            <person name="Lin J.S."/>
            <person name="Chang W.E."/>
            <person name="Higgs B.W."/>
            <person name="Demirev P."/>
            <person name="Lindquist J."/>
            <person name="Liem A."/>
            <person name="Fochler E."/>
            <person name="Read T.D."/>
            <person name="Tapia R."/>
            <person name="Johnson S."/>
            <person name="Bishop-Lilly K.A."/>
            <person name="Detter C."/>
            <person name="Han C."/>
            <person name="Sozhamannan S."/>
            <person name="Rosenzweig C.N."/>
            <person name="Skowronski E.W."/>
        </authorList>
    </citation>
    <scope>NUCLEOTIDE SEQUENCE [LARGE SCALE GENOMIC DNA]</scope>
    <source>
        <strain evidence="10 11">Y4G10-17</strain>
    </source>
</reference>
<name>A0A432WLS3_9GAMM</name>
<dbReference type="NCBIfam" id="TIGR01727">
    <property type="entry name" value="oligo_HPY"/>
    <property type="match status" value="1"/>
</dbReference>
<evidence type="ECO:0000256" key="7">
    <source>
        <dbReference type="ARBA" id="ARBA00022840"/>
    </source>
</evidence>
<dbReference type="AlphaFoldDB" id="A0A432WLS3"/>
<evidence type="ECO:0000313" key="11">
    <source>
        <dbReference type="Proteomes" id="UP000287823"/>
    </source>
</evidence>
<comment type="similarity">
    <text evidence="2">Belongs to the ABC transporter superfamily.</text>
</comment>
<evidence type="ECO:0000256" key="4">
    <source>
        <dbReference type="ARBA" id="ARBA00022475"/>
    </source>
</evidence>
<dbReference type="SUPFAM" id="SSF52540">
    <property type="entry name" value="P-loop containing nucleoside triphosphate hydrolases"/>
    <property type="match status" value="1"/>
</dbReference>
<dbReference type="PANTHER" id="PTHR43297">
    <property type="entry name" value="OLIGOPEPTIDE TRANSPORT ATP-BINDING PROTEIN APPD"/>
    <property type="match status" value="1"/>
</dbReference>
<dbReference type="InterPro" id="IPR003439">
    <property type="entry name" value="ABC_transporter-like_ATP-bd"/>
</dbReference>
<keyword evidence="5" id="KW-0997">Cell inner membrane</keyword>
<dbReference type="GO" id="GO:0005524">
    <property type="term" value="F:ATP binding"/>
    <property type="evidence" value="ECO:0007669"/>
    <property type="project" value="UniProtKB-KW"/>
</dbReference>